<evidence type="ECO:0000256" key="2">
    <source>
        <dbReference type="ARBA" id="ARBA00022723"/>
    </source>
</evidence>
<dbReference type="AlphaFoldDB" id="A0A0A0M904"/>
<dbReference type="SMART" id="SM00849">
    <property type="entry name" value="Lactamase_B"/>
    <property type="match status" value="1"/>
</dbReference>
<dbReference type="PANTHER" id="PTHR42978:SF3">
    <property type="entry name" value="BLR3078 PROTEIN"/>
    <property type="match status" value="1"/>
</dbReference>
<sequence>MRIHHLNCISTCPLGGRLMDGRSDGILERGSLTCHCLLVETADSLVLVDTGMGLRDVADPRGRLSGFFLMLVSPDFREEMTAVRQIERMGFDPRDVRHILLTHLDFDHAGGLDDFPHATVHMMGAERDYAEQQKTWLDRQRFRPQQWNTRGQWRTYPGGTGGPWMGFDCVRDLEGLPPELLMVPLPGHTHGHAGVALRHAAGWHLLAGDAYFHEHEMDLRNPSCTPGLRFYQWMMEKDRDARLGNQERLRELLRGHRDEVTVFCSHDVAEFERLAGRPAGVPATP</sequence>
<dbReference type="eggNOG" id="COG0491">
    <property type="taxonomic scope" value="Bacteria"/>
</dbReference>
<dbReference type="STRING" id="1385515.GCA_000423325_01402"/>
<evidence type="ECO:0000256" key="4">
    <source>
        <dbReference type="ARBA" id="ARBA00022833"/>
    </source>
</evidence>
<comment type="caution">
    <text evidence="6">The sequence shown here is derived from an EMBL/GenBank/DDBJ whole genome shotgun (WGS) entry which is preliminary data.</text>
</comment>
<dbReference type="PANTHER" id="PTHR42978">
    <property type="entry name" value="QUORUM-QUENCHING LACTONASE YTNP-RELATED-RELATED"/>
    <property type="match status" value="1"/>
</dbReference>
<feature type="domain" description="Metallo-beta-lactamase" evidence="5">
    <location>
        <begin position="33"/>
        <end position="256"/>
    </location>
</feature>
<evidence type="ECO:0000313" key="6">
    <source>
        <dbReference type="EMBL" id="KGO98442.1"/>
    </source>
</evidence>
<gene>
    <name evidence="6" type="ORF">N791_02075</name>
</gene>
<organism evidence="6 7">
    <name type="scientific">Lysobacter defluvii IMMIB APB-9 = DSM 18482</name>
    <dbReference type="NCBI Taxonomy" id="1385515"/>
    <lineage>
        <taxon>Bacteria</taxon>
        <taxon>Pseudomonadati</taxon>
        <taxon>Pseudomonadota</taxon>
        <taxon>Gammaproteobacteria</taxon>
        <taxon>Lysobacterales</taxon>
        <taxon>Lysobacteraceae</taxon>
        <taxon>Novilysobacter</taxon>
    </lineage>
</organism>
<dbReference type="Pfam" id="PF00753">
    <property type="entry name" value="Lactamase_B"/>
    <property type="match status" value="1"/>
</dbReference>
<name>A0A0A0M904_9GAMM</name>
<proteinExistence type="inferred from homology"/>
<dbReference type="CDD" id="cd07742">
    <property type="entry name" value="metallo-hydrolase-like_MBL-fold"/>
    <property type="match status" value="1"/>
</dbReference>
<reference evidence="6 7" key="1">
    <citation type="submission" date="2013-08" db="EMBL/GenBank/DDBJ databases">
        <title>Genomic analysis of Lysobacter defluvii.</title>
        <authorList>
            <person name="Wang Q."/>
            <person name="Wang G."/>
        </authorList>
    </citation>
    <scope>NUCLEOTIDE SEQUENCE [LARGE SCALE GENOMIC DNA]</scope>
    <source>
        <strain evidence="6 7">IMMIB APB-9</strain>
    </source>
</reference>
<evidence type="ECO:0000256" key="3">
    <source>
        <dbReference type="ARBA" id="ARBA00022801"/>
    </source>
</evidence>
<feature type="non-terminal residue" evidence="6">
    <location>
        <position position="285"/>
    </location>
</feature>
<dbReference type="EMBL" id="AVBH01000081">
    <property type="protein sequence ID" value="KGO98442.1"/>
    <property type="molecule type" value="Genomic_DNA"/>
</dbReference>
<protein>
    <submittedName>
        <fullName evidence="6">Beta-lactamase</fullName>
    </submittedName>
</protein>
<accession>A0A0A0M904</accession>
<dbReference type="SUPFAM" id="SSF56281">
    <property type="entry name" value="Metallo-hydrolase/oxidoreductase"/>
    <property type="match status" value="1"/>
</dbReference>
<dbReference type="RefSeq" id="WP_036137254.1">
    <property type="nucleotide sequence ID" value="NZ_AVBH01000081.1"/>
</dbReference>
<dbReference type="OrthoDB" id="5443440at2"/>
<comment type="similarity">
    <text evidence="1">Belongs to the metallo-beta-lactamase superfamily.</text>
</comment>
<dbReference type="Gene3D" id="3.60.15.10">
    <property type="entry name" value="Ribonuclease Z/Hydroxyacylglutathione hydrolase-like"/>
    <property type="match status" value="1"/>
</dbReference>
<dbReference type="GO" id="GO:0046872">
    <property type="term" value="F:metal ion binding"/>
    <property type="evidence" value="ECO:0007669"/>
    <property type="project" value="UniProtKB-KW"/>
</dbReference>
<keyword evidence="3" id="KW-0378">Hydrolase</keyword>
<dbReference type="Proteomes" id="UP000030003">
    <property type="component" value="Unassembled WGS sequence"/>
</dbReference>
<dbReference type="InterPro" id="IPR036866">
    <property type="entry name" value="RibonucZ/Hydroxyglut_hydro"/>
</dbReference>
<dbReference type="InterPro" id="IPR001279">
    <property type="entry name" value="Metallo-B-lactamas"/>
</dbReference>
<keyword evidence="7" id="KW-1185">Reference proteome</keyword>
<keyword evidence="2" id="KW-0479">Metal-binding</keyword>
<keyword evidence="4" id="KW-0862">Zinc</keyword>
<dbReference type="InterPro" id="IPR051013">
    <property type="entry name" value="MBL_superfamily_lactonases"/>
</dbReference>
<evidence type="ECO:0000259" key="5">
    <source>
        <dbReference type="SMART" id="SM00849"/>
    </source>
</evidence>
<evidence type="ECO:0000313" key="7">
    <source>
        <dbReference type="Proteomes" id="UP000030003"/>
    </source>
</evidence>
<dbReference type="GO" id="GO:0016787">
    <property type="term" value="F:hydrolase activity"/>
    <property type="evidence" value="ECO:0007669"/>
    <property type="project" value="UniProtKB-KW"/>
</dbReference>
<evidence type="ECO:0000256" key="1">
    <source>
        <dbReference type="ARBA" id="ARBA00007749"/>
    </source>
</evidence>